<reference evidence="2" key="1">
    <citation type="journal article" date="2024" name="FEMS Microbiol. Lett.">
        <title>Genomic insights into Spiroplasma endosymbionts that induce male-killing and protective phenotypes in the pea aphid.</title>
        <authorList>
            <person name="Arai H."/>
            <person name="Legeai F."/>
            <person name="Kageyama D."/>
            <person name="Sugio A."/>
            <person name="Simon J.C."/>
        </authorList>
    </citation>
    <scope>NUCLEOTIDE SEQUENCE [LARGE SCALE GENOMIC DNA]</scope>
    <source>
        <strain evidence="2">sAp269</strain>
    </source>
</reference>
<sequence>MALLFMITICAQSLIETLINLMNNFVVGQFGNDDAIAGVASSSNIYDMVWYLFGNV</sequence>
<evidence type="ECO:0008006" key="3">
    <source>
        <dbReference type="Google" id="ProtNLM"/>
    </source>
</evidence>
<gene>
    <name evidence="1" type="ORF">SAP269_06260</name>
</gene>
<dbReference type="Proteomes" id="UP001473424">
    <property type="component" value="Chromosome"/>
</dbReference>
<name>A0ABN7BSV7_9MOLU</name>
<proteinExistence type="predicted"/>
<dbReference type="EMBL" id="AP028955">
    <property type="protein sequence ID" value="BET38037.1"/>
    <property type="molecule type" value="Genomic_DNA"/>
</dbReference>
<accession>A0ABN7BSV7</accession>
<keyword evidence="2" id="KW-1185">Reference proteome</keyword>
<protein>
    <recommendedName>
        <fullName evidence="3">MATE family efflux transporter</fullName>
    </recommendedName>
</protein>
<evidence type="ECO:0000313" key="1">
    <source>
        <dbReference type="EMBL" id="BET38037.1"/>
    </source>
</evidence>
<organism evidence="1 2">
    <name type="scientific">Spiroplasma ixodetis</name>
    <dbReference type="NCBI Taxonomy" id="2141"/>
    <lineage>
        <taxon>Bacteria</taxon>
        <taxon>Bacillati</taxon>
        <taxon>Mycoplasmatota</taxon>
        <taxon>Mollicutes</taxon>
        <taxon>Entomoplasmatales</taxon>
        <taxon>Spiroplasmataceae</taxon>
        <taxon>Spiroplasma</taxon>
    </lineage>
</organism>
<evidence type="ECO:0000313" key="2">
    <source>
        <dbReference type="Proteomes" id="UP001473424"/>
    </source>
</evidence>